<protein>
    <submittedName>
        <fullName evidence="2">Uncharacterized protein</fullName>
    </submittedName>
</protein>
<dbReference type="InterPro" id="IPR036291">
    <property type="entry name" value="NAD(P)-bd_dom_sf"/>
</dbReference>
<dbReference type="EMBL" id="JBBNAG010000008">
    <property type="protein sequence ID" value="KAK9112484.1"/>
    <property type="molecule type" value="Genomic_DNA"/>
</dbReference>
<sequence length="133" mass="15925">MLDEVLFNLRMHGRIVSSGMISQYNLELHEELHYMIQVIVKCIHMIGFVVYRHYHLYPKFLKLMRQYMIEGKVVYVEDVVEGIQSSTWYMREGSKTTLILSFFFLVWVSKAFIPTNSIIYSHNFKVIISFYRV</sequence>
<reference evidence="2 3" key="1">
    <citation type="submission" date="2024-01" db="EMBL/GenBank/DDBJ databases">
        <title>Genome assemblies of Stephania.</title>
        <authorList>
            <person name="Yang L."/>
        </authorList>
    </citation>
    <scope>NUCLEOTIDE SEQUENCE [LARGE SCALE GENOMIC DNA]</scope>
    <source>
        <strain evidence="2">JXDWG</strain>
        <tissue evidence="2">Leaf</tissue>
    </source>
</reference>
<keyword evidence="1" id="KW-0812">Transmembrane</keyword>
<keyword evidence="1" id="KW-0472">Membrane</keyword>
<dbReference type="InterPro" id="IPR045010">
    <property type="entry name" value="MDR_fam"/>
</dbReference>
<evidence type="ECO:0000256" key="1">
    <source>
        <dbReference type="SAM" id="Phobius"/>
    </source>
</evidence>
<evidence type="ECO:0000313" key="3">
    <source>
        <dbReference type="Proteomes" id="UP001419268"/>
    </source>
</evidence>
<dbReference type="GO" id="GO:0032440">
    <property type="term" value="F:2-alkenal reductase [NAD(P)H] activity"/>
    <property type="evidence" value="ECO:0007669"/>
    <property type="project" value="TreeGrafter"/>
</dbReference>
<keyword evidence="1" id="KW-1133">Transmembrane helix</keyword>
<dbReference type="PANTHER" id="PTHR43205">
    <property type="entry name" value="PROSTAGLANDIN REDUCTASE"/>
    <property type="match status" value="1"/>
</dbReference>
<gene>
    <name evidence="2" type="ORF">Scep_020003</name>
</gene>
<proteinExistence type="predicted"/>
<accession>A0AAP0IBW1</accession>
<feature type="transmembrane region" description="Helical" evidence="1">
    <location>
        <begin position="98"/>
        <end position="120"/>
    </location>
</feature>
<name>A0AAP0IBW1_9MAGN</name>
<dbReference type="Gene3D" id="3.90.180.10">
    <property type="entry name" value="Medium-chain alcohol dehydrogenases, catalytic domain"/>
    <property type="match status" value="1"/>
</dbReference>
<dbReference type="SUPFAM" id="SSF51735">
    <property type="entry name" value="NAD(P)-binding Rossmann-fold domains"/>
    <property type="match status" value="1"/>
</dbReference>
<feature type="transmembrane region" description="Helical" evidence="1">
    <location>
        <begin position="34"/>
        <end position="54"/>
    </location>
</feature>
<dbReference type="PANTHER" id="PTHR43205:SF7">
    <property type="entry name" value="PROSTAGLANDIN REDUCTASE 1"/>
    <property type="match status" value="1"/>
</dbReference>
<dbReference type="AlphaFoldDB" id="A0AAP0IBW1"/>
<comment type="caution">
    <text evidence="2">The sequence shown here is derived from an EMBL/GenBank/DDBJ whole genome shotgun (WGS) entry which is preliminary data.</text>
</comment>
<organism evidence="2 3">
    <name type="scientific">Stephania cephalantha</name>
    <dbReference type="NCBI Taxonomy" id="152367"/>
    <lineage>
        <taxon>Eukaryota</taxon>
        <taxon>Viridiplantae</taxon>
        <taxon>Streptophyta</taxon>
        <taxon>Embryophyta</taxon>
        <taxon>Tracheophyta</taxon>
        <taxon>Spermatophyta</taxon>
        <taxon>Magnoliopsida</taxon>
        <taxon>Ranunculales</taxon>
        <taxon>Menispermaceae</taxon>
        <taxon>Menispermoideae</taxon>
        <taxon>Cissampelideae</taxon>
        <taxon>Stephania</taxon>
    </lineage>
</organism>
<dbReference type="Proteomes" id="UP001419268">
    <property type="component" value="Unassembled WGS sequence"/>
</dbReference>
<dbReference type="Gene3D" id="3.40.50.720">
    <property type="entry name" value="NAD(P)-binding Rossmann-like Domain"/>
    <property type="match status" value="1"/>
</dbReference>
<evidence type="ECO:0000313" key="2">
    <source>
        <dbReference type="EMBL" id="KAK9112484.1"/>
    </source>
</evidence>
<keyword evidence="3" id="KW-1185">Reference proteome</keyword>